<dbReference type="Gene3D" id="1.25.40.10">
    <property type="entry name" value="Tetratricopeptide repeat domain"/>
    <property type="match status" value="1"/>
</dbReference>
<dbReference type="EC" id="1.14.11.2" evidence="5"/>
<evidence type="ECO:0000256" key="13">
    <source>
        <dbReference type="SAM" id="Phobius"/>
    </source>
</evidence>
<comment type="subcellular location">
    <subcellularLocation>
        <location evidence="3">Endoplasmic reticulum lumen</location>
    </subcellularLocation>
</comment>
<feature type="domain" description="Fe2OG dioxygenase" evidence="15">
    <location>
        <begin position="407"/>
        <end position="532"/>
    </location>
</feature>
<accession>A0A813TKP3</accession>
<evidence type="ECO:0000313" key="17">
    <source>
        <dbReference type="Proteomes" id="UP000663828"/>
    </source>
</evidence>
<name>A0A813TKP3_ADIRI</name>
<keyword evidence="13" id="KW-0472">Membrane</keyword>
<evidence type="ECO:0000256" key="2">
    <source>
        <dbReference type="ARBA" id="ARBA00002035"/>
    </source>
</evidence>
<dbReference type="Proteomes" id="UP000663828">
    <property type="component" value="Unassembled WGS sequence"/>
</dbReference>
<dbReference type="Pfam" id="PF08336">
    <property type="entry name" value="P4Ha_N"/>
    <property type="match status" value="1"/>
</dbReference>
<evidence type="ECO:0000256" key="6">
    <source>
        <dbReference type="ARBA" id="ARBA00022723"/>
    </source>
</evidence>
<evidence type="ECO:0000256" key="11">
    <source>
        <dbReference type="ARBA" id="ARBA00023004"/>
    </source>
</evidence>
<dbReference type="InterPro" id="IPR005123">
    <property type="entry name" value="Oxoglu/Fe-dep_dioxygenase_dom"/>
</dbReference>
<dbReference type="FunFam" id="1.25.40.10:FF:000006">
    <property type="entry name" value="Prolyl 4-hydroxylase subunit alpha 2"/>
    <property type="match status" value="1"/>
</dbReference>
<comment type="caution">
    <text evidence="16">The sequence shown here is derived from an EMBL/GenBank/DDBJ whole genome shotgun (WGS) entry which is preliminary data.</text>
</comment>
<evidence type="ECO:0000256" key="4">
    <source>
        <dbReference type="ARBA" id="ARBA00006511"/>
    </source>
</evidence>
<evidence type="ECO:0000256" key="10">
    <source>
        <dbReference type="ARBA" id="ARBA00023002"/>
    </source>
</evidence>
<keyword evidence="17" id="KW-1185">Reference proteome</keyword>
<keyword evidence="7" id="KW-0256">Endoplasmic reticulum</keyword>
<gene>
    <name evidence="16" type="ORF">XAT740_LOCUS3626</name>
</gene>
<dbReference type="SUPFAM" id="SSF48452">
    <property type="entry name" value="TPR-like"/>
    <property type="match status" value="1"/>
</dbReference>
<keyword evidence="10" id="KW-0560">Oxidoreductase</keyword>
<evidence type="ECO:0000256" key="8">
    <source>
        <dbReference type="ARBA" id="ARBA00022896"/>
    </source>
</evidence>
<dbReference type="InterPro" id="IPR013547">
    <property type="entry name" value="P4H_N"/>
</dbReference>
<feature type="chain" id="PRO_5033045030" description="procollagen-proline 4-dioxygenase" evidence="14">
    <location>
        <begin position="20"/>
        <end position="547"/>
    </location>
</feature>
<dbReference type="FunFam" id="2.60.120.620:FF:000001">
    <property type="entry name" value="Prolyl 4-hydroxylase subunit alpha 2"/>
    <property type="match status" value="1"/>
</dbReference>
<dbReference type="GO" id="GO:0005788">
    <property type="term" value="C:endoplasmic reticulum lumen"/>
    <property type="evidence" value="ECO:0007669"/>
    <property type="project" value="UniProtKB-SubCell"/>
</dbReference>
<keyword evidence="14" id="KW-0732">Signal</keyword>
<keyword evidence="13" id="KW-1133">Transmembrane helix</keyword>
<dbReference type="Pfam" id="PF23558">
    <property type="entry name" value="TPR_P4H"/>
    <property type="match status" value="1"/>
</dbReference>
<dbReference type="PANTHER" id="PTHR10869">
    <property type="entry name" value="PROLYL 4-HYDROXYLASE ALPHA SUBUNIT"/>
    <property type="match status" value="1"/>
</dbReference>
<dbReference type="GO" id="GO:0005506">
    <property type="term" value="F:iron ion binding"/>
    <property type="evidence" value="ECO:0007669"/>
    <property type="project" value="InterPro"/>
</dbReference>
<sequence>MSLICFVYLIFLNLILVHSESFTSTSHLTHLFDTEVELSKQLEKYLKDEYERLDQVEKYLNVIKDEIRQAQGNPERYFGNPVNAYLFIKHLTVEWYSVEEIVSMDISKTMGDNWSFPSFEDYTGSAIGLMRLQDTYKLNTSDLANGKISDNFKSRELSASECYDLGRIAYTNADFYHTIMWMQEALDHLDRESNATVPNKIDILDHLAYATSQQGNIEHALALTEEILAIAPEHTRALNNKEYYVDLLRQKTSKTDGGSIVNVKKVDLSNIKNQRPKDYLEEREQYEKLCRQTESKLSPKQQAKLFCRYRHNNHPYLILRPVREEQLLDDPALYLYHDIITDRDIDEIKALASPRLSRAVVQNPRTAQLEPASYRVSKSAWLKNGDAPSIARLSRLIEALTNLSMLTAEDLQVANYGIGGHYEPHFDFARKTEKDAFTSFGAGNRMATWLTYFSDVEQGGATVFPARGGYVKPKKGSAAFWYNLYASGEGDYTTRHAGMYFVLLGICLILGFSVACPVLIGNKWVGNKWIHERGQEFRRRCSLDPMA</sequence>
<dbReference type="EMBL" id="CAJNOR010000140">
    <property type="protein sequence ID" value="CAF0814249.1"/>
    <property type="molecule type" value="Genomic_DNA"/>
</dbReference>
<organism evidence="16 17">
    <name type="scientific">Adineta ricciae</name>
    <name type="common">Rotifer</name>
    <dbReference type="NCBI Taxonomy" id="249248"/>
    <lineage>
        <taxon>Eukaryota</taxon>
        <taxon>Metazoa</taxon>
        <taxon>Spiralia</taxon>
        <taxon>Gnathifera</taxon>
        <taxon>Rotifera</taxon>
        <taxon>Eurotatoria</taxon>
        <taxon>Bdelloidea</taxon>
        <taxon>Adinetida</taxon>
        <taxon>Adinetidae</taxon>
        <taxon>Adineta</taxon>
    </lineage>
</organism>
<keyword evidence="12" id="KW-0325">Glycoprotein</keyword>
<feature type="transmembrane region" description="Helical" evidence="13">
    <location>
        <begin position="497"/>
        <end position="520"/>
    </location>
</feature>
<evidence type="ECO:0000256" key="14">
    <source>
        <dbReference type="SAM" id="SignalP"/>
    </source>
</evidence>
<dbReference type="Pfam" id="PF13640">
    <property type="entry name" value="2OG-FeII_Oxy_3"/>
    <property type="match status" value="1"/>
</dbReference>
<dbReference type="InterPro" id="IPR044862">
    <property type="entry name" value="Pro_4_hyd_alph_FE2OG_OXY"/>
</dbReference>
<keyword evidence="11" id="KW-0408">Iron</keyword>
<dbReference type="PROSITE" id="PS51471">
    <property type="entry name" value="FE2OG_OXY"/>
    <property type="match status" value="1"/>
</dbReference>
<keyword evidence="8" id="KW-0847">Vitamin C</keyword>
<protein>
    <recommendedName>
        <fullName evidence="5">procollagen-proline 4-dioxygenase</fullName>
        <ecNumber evidence="5">1.14.11.2</ecNumber>
    </recommendedName>
</protein>
<evidence type="ECO:0000259" key="15">
    <source>
        <dbReference type="PROSITE" id="PS51471"/>
    </source>
</evidence>
<comment type="cofactor">
    <cofactor evidence="1">
        <name>L-ascorbate</name>
        <dbReference type="ChEBI" id="CHEBI:38290"/>
    </cofactor>
</comment>
<comment type="similarity">
    <text evidence="4">Belongs to the P4HA family.</text>
</comment>
<evidence type="ECO:0000256" key="12">
    <source>
        <dbReference type="ARBA" id="ARBA00023180"/>
    </source>
</evidence>
<evidence type="ECO:0000256" key="1">
    <source>
        <dbReference type="ARBA" id="ARBA00001961"/>
    </source>
</evidence>
<dbReference type="InterPro" id="IPR006620">
    <property type="entry name" value="Pro_4_hyd_alph"/>
</dbReference>
<dbReference type="GO" id="GO:0031418">
    <property type="term" value="F:L-ascorbic acid binding"/>
    <property type="evidence" value="ECO:0007669"/>
    <property type="project" value="UniProtKB-KW"/>
</dbReference>
<keyword evidence="9" id="KW-0223">Dioxygenase</keyword>
<evidence type="ECO:0000313" key="16">
    <source>
        <dbReference type="EMBL" id="CAF0814249.1"/>
    </source>
</evidence>
<dbReference type="InterPro" id="IPR059068">
    <property type="entry name" value="TPR_P4H"/>
</dbReference>
<dbReference type="SMART" id="SM00702">
    <property type="entry name" value="P4Hc"/>
    <property type="match status" value="1"/>
</dbReference>
<feature type="signal peptide" evidence="14">
    <location>
        <begin position="1"/>
        <end position="19"/>
    </location>
</feature>
<dbReference type="PANTHER" id="PTHR10869:SF244">
    <property type="entry name" value="PROLYL 4-HYDROXYLASE SUBUNIT ALPHA-2"/>
    <property type="match status" value="1"/>
</dbReference>
<evidence type="ECO:0000256" key="7">
    <source>
        <dbReference type="ARBA" id="ARBA00022824"/>
    </source>
</evidence>
<comment type="function">
    <text evidence="2">Catalyzes the post-translational formation of 4-hydroxyproline in -Xaa-Pro-Gly- sequences in collagens and other proteins.</text>
</comment>
<evidence type="ECO:0000256" key="3">
    <source>
        <dbReference type="ARBA" id="ARBA00004319"/>
    </source>
</evidence>
<evidence type="ECO:0000256" key="5">
    <source>
        <dbReference type="ARBA" id="ARBA00012269"/>
    </source>
</evidence>
<evidence type="ECO:0000256" key="9">
    <source>
        <dbReference type="ARBA" id="ARBA00022964"/>
    </source>
</evidence>
<keyword evidence="6" id="KW-0479">Metal-binding</keyword>
<dbReference type="InterPro" id="IPR045054">
    <property type="entry name" value="P4HA-like"/>
</dbReference>
<dbReference type="Gene3D" id="2.60.120.620">
    <property type="entry name" value="q2cbj1_9rhob like domain"/>
    <property type="match status" value="1"/>
</dbReference>
<reference evidence="16" key="1">
    <citation type="submission" date="2021-02" db="EMBL/GenBank/DDBJ databases">
        <authorList>
            <person name="Nowell W R."/>
        </authorList>
    </citation>
    <scope>NUCLEOTIDE SEQUENCE</scope>
</reference>
<keyword evidence="13" id="KW-0812">Transmembrane</keyword>
<dbReference type="InterPro" id="IPR011990">
    <property type="entry name" value="TPR-like_helical_dom_sf"/>
</dbReference>
<proteinExistence type="inferred from homology"/>
<dbReference type="Gene3D" id="6.10.140.1460">
    <property type="match status" value="1"/>
</dbReference>
<dbReference type="AlphaFoldDB" id="A0A813TKP3"/>
<dbReference type="GO" id="GO:0004656">
    <property type="term" value="F:procollagen-proline 4-dioxygenase activity"/>
    <property type="evidence" value="ECO:0007669"/>
    <property type="project" value="UniProtKB-EC"/>
</dbReference>